<dbReference type="GO" id="GO:0031640">
    <property type="term" value="P:killing of cells of another organism"/>
    <property type="evidence" value="ECO:0007669"/>
    <property type="project" value="UniProtKB-KW"/>
</dbReference>
<keyword evidence="3" id="KW-0732">Signal</keyword>
<comment type="caution">
    <text evidence="4">The sequence shown here is derived from an EMBL/GenBank/DDBJ whole genome shotgun (WGS) entry which is preliminary data.</text>
</comment>
<evidence type="ECO:0000256" key="2">
    <source>
        <dbReference type="ARBA" id="ARBA00022577"/>
    </source>
</evidence>
<dbReference type="AlphaFoldDB" id="A0A4V3HU33"/>
<protein>
    <submittedName>
        <fullName evidence="4">Antifungal protein</fullName>
    </submittedName>
</protein>
<sequence length="91" mass="9837">MLFFNNFVFLLAAMGAIASPVQPNSNDVGPADLEGDGITYTGKCTRKTNECSFTASKKKKSVKCPSLPNKTCTKDGAKCTYDILSQEIVCY</sequence>
<feature type="signal peptide" evidence="3">
    <location>
        <begin position="1"/>
        <end position="18"/>
    </location>
</feature>
<dbReference type="SUPFAM" id="SSF57598">
    <property type="entry name" value="Antifungal protein (AGAFP)"/>
    <property type="match status" value="1"/>
</dbReference>
<dbReference type="EMBL" id="RYZW01000154">
    <property type="protein sequence ID" value="TDZ40749.1"/>
    <property type="molecule type" value="Genomic_DNA"/>
</dbReference>
<gene>
    <name evidence="4" type="primary">afp</name>
    <name evidence="4" type="ORF">CTRI78_v010139</name>
</gene>
<accession>A0A4V3HU33</accession>
<reference evidence="4 5" key="1">
    <citation type="submission" date="2018-12" db="EMBL/GenBank/DDBJ databases">
        <title>Genome sequence and assembly of Colletotrichum trifolii.</title>
        <authorList>
            <person name="Gan P."/>
            <person name="Shirasu K."/>
        </authorList>
    </citation>
    <scope>NUCLEOTIDE SEQUENCE [LARGE SCALE GENOMIC DNA]</scope>
    <source>
        <strain evidence="4 5">543-2</strain>
    </source>
</reference>
<dbReference type="GO" id="GO:0050832">
    <property type="term" value="P:defense response to fungus"/>
    <property type="evidence" value="ECO:0007669"/>
    <property type="project" value="UniProtKB-KW"/>
</dbReference>
<name>A0A4V3HU33_COLTR</name>
<dbReference type="Proteomes" id="UP000295703">
    <property type="component" value="Unassembled WGS sequence"/>
</dbReference>
<evidence type="ECO:0000313" key="5">
    <source>
        <dbReference type="Proteomes" id="UP000295703"/>
    </source>
</evidence>
<dbReference type="InterPro" id="IPR023112">
    <property type="entry name" value="Antifungal-protein_dom_sf"/>
</dbReference>
<keyword evidence="2" id="KW-0295">Fungicide</keyword>
<dbReference type="InterPro" id="IPR022706">
    <property type="entry name" value="Antifungal_prot"/>
</dbReference>
<organism evidence="4 5">
    <name type="scientific">Colletotrichum trifolii</name>
    <dbReference type="NCBI Taxonomy" id="5466"/>
    <lineage>
        <taxon>Eukaryota</taxon>
        <taxon>Fungi</taxon>
        <taxon>Dikarya</taxon>
        <taxon>Ascomycota</taxon>
        <taxon>Pezizomycotina</taxon>
        <taxon>Sordariomycetes</taxon>
        <taxon>Hypocreomycetidae</taxon>
        <taxon>Glomerellales</taxon>
        <taxon>Glomerellaceae</taxon>
        <taxon>Colletotrichum</taxon>
        <taxon>Colletotrichum orbiculare species complex</taxon>
    </lineage>
</organism>
<keyword evidence="5" id="KW-1185">Reference proteome</keyword>
<dbReference type="Gene3D" id="2.40.50.60">
    <property type="entry name" value="Antifungal protein domain"/>
    <property type="match status" value="1"/>
</dbReference>
<evidence type="ECO:0000256" key="3">
    <source>
        <dbReference type="SAM" id="SignalP"/>
    </source>
</evidence>
<evidence type="ECO:0000256" key="1">
    <source>
        <dbReference type="ARBA" id="ARBA00022529"/>
    </source>
</evidence>
<feature type="chain" id="PRO_5021015601" evidence="3">
    <location>
        <begin position="19"/>
        <end position="91"/>
    </location>
</feature>
<dbReference type="Pfam" id="PF11402">
    <property type="entry name" value="Antifungal_prot"/>
    <property type="match status" value="1"/>
</dbReference>
<keyword evidence="1" id="KW-0929">Antimicrobial</keyword>
<proteinExistence type="predicted"/>
<evidence type="ECO:0000313" key="4">
    <source>
        <dbReference type="EMBL" id="TDZ40749.1"/>
    </source>
</evidence>